<dbReference type="SUPFAM" id="SSF48264">
    <property type="entry name" value="Cytochrome P450"/>
    <property type="match status" value="2"/>
</dbReference>
<keyword evidence="12" id="KW-0472">Membrane</keyword>
<dbReference type="GO" id="GO:0016020">
    <property type="term" value="C:membrane"/>
    <property type="evidence" value="ECO:0007669"/>
    <property type="project" value="UniProtKB-SubCell"/>
</dbReference>
<keyword evidence="6" id="KW-0812">Transmembrane</keyword>
<evidence type="ECO:0000256" key="7">
    <source>
        <dbReference type="ARBA" id="ARBA00022723"/>
    </source>
</evidence>
<dbReference type="EMBL" id="JAACJK010000006">
    <property type="protein sequence ID" value="KAF5339782.1"/>
    <property type="molecule type" value="Genomic_DNA"/>
</dbReference>
<keyword evidence="14" id="KW-1185">Reference proteome</keyword>
<dbReference type="OrthoDB" id="1470350at2759"/>
<keyword evidence="11" id="KW-0503">Monooxygenase</keyword>
<evidence type="ECO:0008006" key="15">
    <source>
        <dbReference type="Google" id="ProtNLM"/>
    </source>
</evidence>
<evidence type="ECO:0000256" key="10">
    <source>
        <dbReference type="ARBA" id="ARBA00023004"/>
    </source>
</evidence>
<dbReference type="InterPro" id="IPR050121">
    <property type="entry name" value="Cytochrome_P450_monoxygenase"/>
</dbReference>
<proteinExistence type="inferred from homology"/>
<evidence type="ECO:0000256" key="5">
    <source>
        <dbReference type="ARBA" id="ARBA00022617"/>
    </source>
</evidence>
<dbReference type="AlphaFoldDB" id="A0A8H5CDG6"/>
<evidence type="ECO:0000256" key="8">
    <source>
        <dbReference type="ARBA" id="ARBA00022989"/>
    </source>
</evidence>
<dbReference type="InterPro" id="IPR036396">
    <property type="entry name" value="Cyt_P450_sf"/>
</dbReference>
<reference evidence="13 14" key="1">
    <citation type="journal article" date="2020" name="ISME J.">
        <title>Uncovering the hidden diversity of litter-decomposition mechanisms in mushroom-forming fungi.</title>
        <authorList>
            <person name="Floudas D."/>
            <person name="Bentzer J."/>
            <person name="Ahren D."/>
            <person name="Johansson T."/>
            <person name="Persson P."/>
            <person name="Tunlid A."/>
        </authorList>
    </citation>
    <scope>NUCLEOTIDE SEQUENCE [LARGE SCALE GENOMIC DNA]</scope>
    <source>
        <strain evidence="13 14">CBS 175.51</strain>
    </source>
</reference>
<protein>
    <recommendedName>
        <fullName evidence="15">Cytochrome P450</fullName>
    </recommendedName>
</protein>
<dbReference type="Proteomes" id="UP000541558">
    <property type="component" value="Unassembled WGS sequence"/>
</dbReference>
<comment type="similarity">
    <text evidence="4">Belongs to the cytochrome P450 family.</text>
</comment>
<dbReference type="Pfam" id="PF00067">
    <property type="entry name" value="p450"/>
    <property type="match status" value="2"/>
</dbReference>
<evidence type="ECO:0000313" key="14">
    <source>
        <dbReference type="Proteomes" id="UP000541558"/>
    </source>
</evidence>
<evidence type="ECO:0000256" key="6">
    <source>
        <dbReference type="ARBA" id="ARBA00022692"/>
    </source>
</evidence>
<dbReference type="PRINTS" id="PR00465">
    <property type="entry name" value="EP450IV"/>
</dbReference>
<evidence type="ECO:0000256" key="3">
    <source>
        <dbReference type="ARBA" id="ARBA00004721"/>
    </source>
</evidence>
<keyword evidence="9" id="KW-0560">Oxidoreductase</keyword>
<keyword evidence="5" id="KW-0349">Heme</keyword>
<dbReference type="PANTHER" id="PTHR24305">
    <property type="entry name" value="CYTOCHROME P450"/>
    <property type="match status" value="1"/>
</dbReference>
<sequence>MLGNLSELIHPRAWQFHQQIAEDFGGVLKFKGFLGESNLYVYDPKALHHVVVKDQHIFEEADLFILSNKLIFGTGLLATTGDHHRKQRKMLNPVFSIAHMREMIPIFYNVVNKLGDSFQRKVENGPQTIDVLSWMTRTALELIGQSGLGYSFDPLTEDGTEHPYSISVKRLVSATDKLTFSRFVILPLVAHIGTPRLQRAAIDSLSVFWKNLKSLRDIVDIMHDTSVTIFEEKREALRQGGAAVEALAGQGKDIISILLKANISASEKDRLPDSELLGQMTTLTFAAMDTTSNALARILHLLCEHQDAQDKLREEIVKAQRQHGQLQYDDLVNLPYLDAICRETMRLYPPVAILLREAHQDAMLPVSKPVVGIDGTQMNEIFVPKGTKIFISTIASNRNPELWGPDSYEWKPERWLSPLPDAVVDAKIPGVYSHLMTFLGGGRACIGFKFSQLEMKVVLATLIPKFRFEWSMFELSNPRAWQFHHGIAEEFGGVVKFKGLLGENSLYVYDPKALQHIVVKDQPHIYEEGDLFLLGNKIIFGEGLFSTTGDLHRRQRKMLNPVFSIAHMRDMIPIFYNVVEKLGKALQKKVEEGPQTVEMHNWMTRTALELIGQSGLGYSFDPLTEGGTEHPYSISVKSFVDVSDKLKFSRFVILPFIAHIGTRRFQRAVVDFLSMFWKSLRSVRDIVDIMHNTSVDIFEEKKKALQQGDAALEGLTGKGKDVISILLKANMAASEKDRLPDAELLAQMSTLTFAAMDTTSNALARILHLLCDHQEAQDKLREEITEAQKQHGQLQYDELVSLPYLDAICRETMRLHPPVPMLLREAYQDAILPVSKPVIGVDGTKMDKVFVPKGTNIFISPTASNRNPELWGSDALEWKPERWLSPLPDAVIDAKIPGVYSHLMTFLGGGRACIGFKFSQLEMKVVLATLIPKFKFECENKNIFWSMNGIVHPTVDEGGPLHTQLPLKVTYVGT</sequence>
<dbReference type="GO" id="GO:0016705">
    <property type="term" value="F:oxidoreductase activity, acting on paired donors, with incorporation or reduction of molecular oxygen"/>
    <property type="evidence" value="ECO:0007669"/>
    <property type="project" value="InterPro"/>
</dbReference>
<comment type="pathway">
    <text evidence="3">Secondary metabolite biosynthesis; terpenoid biosynthesis.</text>
</comment>
<evidence type="ECO:0000256" key="9">
    <source>
        <dbReference type="ARBA" id="ARBA00023002"/>
    </source>
</evidence>
<comment type="caution">
    <text evidence="13">The sequence shown here is derived from an EMBL/GenBank/DDBJ whole genome shotgun (WGS) entry which is preliminary data.</text>
</comment>
<dbReference type="GO" id="GO:0020037">
    <property type="term" value="F:heme binding"/>
    <property type="evidence" value="ECO:0007669"/>
    <property type="project" value="InterPro"/>
</dbReference>
<evidence type="ECO:0000256" key="11">
    <source>
        <dbReference type="ARBA" id="ARBA00023033"/>
    </source>
</evidence>
<dbReference type="Gene3D" id="1.10.630.10">
    <property type="entry name" value="Cytochrome P450"/>
    <property type="match status" value="2"/>
</dbReference>
<dbReference type="InterPro" id="IPR001128">
    <property type="entry name" value="Cyt_P450"/>
</dbReference>
<keyword evidence="7" id="KW-0479">Metal-binding</keyword>
<dbReference type="PANTHER" id="PTHR24305:SF166">
    <property type="entry name" value="CYTOCHROME P450 12A4, MITOCHONDRIAL-RELATED"/>
    <property type="match status" value="1"/>
</dbReference>
<comment type="cofactor">
    <cofactor evidence="1">
        <name>heme</name>
        <dbReference type="ChEBI" id="CHEBI:30413"/>
    </cofactor>
</comment>
<accession>A0A8H5CDG6</accession>
<keyword evidence="10" id="KW-0408">Iron</keyword>
<dbReference type="GO" id="GO:0005506">
    <property type="term" value="F:iron ion binding"/>
    <property type="evidence" value="ECO:0007669"/>
    <property type="project" value="InterPro"/>
</dbReference>
<evidence type="ECO:0000256" key="12">
    <source>
        <dbReference type="ARBA" id="ARBA00023136"/>
    </source>
</evidence>
<dbReference type="CDD" id="cd11069">
    <property type="entry name" value="CYP_FUM15-like"/>
    <property type="match status" value="2"/>
</dbReference>
<organism evidence="13 14">
    <name type="scientific">Ephemerocybe angulata</name>
    <dbReference type="NCBI Taxonomy" id="980116"/>
    <lineage>
        <taxon>Eukaryota</taxon>
        <taxon>Fungi</taxon>
        <taxon>Dikarya</taxon>
        <taxon>Basidiomycota</taxon>
        <taxon>Agaricomycotina</taxon>
        <taxon>Agaricomycetes</taxon>
        <taxon>Agaricomycetidae</taxon>
        <taxon>Agaricales</taxon>
        <taxon>Agaricineae</taxon>
        <taxon>Psathyrellaceae</taxon>
        <taxon>Ephemerocybe</taxon>
    </lineage>
</organism>
<name>A0A8H5CDG6_9AGAR</name>
<evidence type="ECO:0000256" key="4">
    <source>
        <dbReference type="ARBA" id="ARBA00010617"/>
    </source>
</evidence>
<keyword evidence="8" id="KW-1133">Transmembrane helix</keyword>
<dbReference type="PRINTS" id="PR00385">
    <property type="entry name" value="P450"/>
</dbReference>
<evidence type="ECO:0000313" key="13">
    <source>
        <dbReference type="EMBL" id="KAF5339782.1"/>
    </source>
</evidence>
<dbReference type="InterPro" id="IPR002403">
    <property type="entry name" value="Cyt_P450_E_grp-IV"/>
</dbReference>
<evidence type="ECO:0000256" key="2">
    <source>
        <dbReference type="ARBA" id="ARBA00004370"/>
    </source>
</evidence>
<gene>
    <name evidence="13" type="ORF">D9611_009194</name>
</gene>
<evidence type="ECO:0000256" key="1">
    <source>
        <dbReference type="ARBA" id="ARBA00001971"/>
    </source>
</evidence>
<comment type="subcellular location">
    <subcellularLocation>
        <location evidence="2">Membrane</location>
    </subcellularLocation>
</comment>
<dbReference type="GO" id="GO:0004497">
    <property type="term" value="F:monooxygenase activity"/>
    <property type="evidence" value="ECO:0007669"/>
    <property type="project" value="UniProtKB-KW"/>
</dbReference>